<dbReference type="RefSeq" id="WP_184877913.1">
    <property type="nucleotide sequence ID" value="NZ_BOOV01000009.1"/>
</dbReference>
<name>A0A7W7D4H9_9ACTN</name>
<protein>
    <recommendedName>
        <fullName evidence="4">GAF domain-containing protein</fullName>
    </recommendedName>
</protein>
<gene>
    <name evidence="2" type="ORF">BJ982_001591</name>
</gene>
<accession>A0A7W7D4H9</accession>
<feature type="region of interest" description="Disordered" evidence="1">
    <location>
        <begin position="254"/>
        <end position="335"/>
    </location>
</feature>
<dbReference type="AlphaFoldDB" id="A0A7W7D4H9"/>
<keyword evidence="3" id="KW-1185">Reference proteome</keyword>
<evidence type="ECO:0000313" key="3">
    <source>
        <dbReference type="Proteomes" id="UP000542210"/>
    </source>
</evidence>
<sequence length="335" mass="37251">MDGDASAELSVGEQVLAEVLRVARAQPPARLADVITDNAGPLGVRRVVVYLADLQEKVLVPLPPEVPSGAGGDDAAQFDAEPDDPDVAGRERGVVRIEGTVAGLAYRKLTVVTAEDSQVPGELTRVGEPARRHRIWLPLVDGNVRVGVLELTVDHLDEQVLQRCQLLAGVVALLVVSHGGYSDVFNQLRRRERMRLSAEMVWAFIPGQTFATQDVVICAAAEPVYQLGGDAYDFSIMNRVVHVSLFDAAGHDRRRTVRTGPAGRHHHRDHRGRHVRPRGAAPPRPRPVQRRSGRVPGRRRHRPPHRMAPHHPRRLHPNHHTNLYPRHYMSTTREY</sequence>
<reference evidence="2 3" key="1">
    <citation type="submission" date="2020-08" db="EMBL/GenBank/DDBJ databases">
        <title>Sequencing the genomes of 1000 actinobacteria strains.</title>
        <authorList>
            <person name="Klenk H.-P."/>
        </authorList>
    </citation>
    <scope>NUCLEOTIDE SEQUENCE [LARGE SCALE GENOMIC DNA]</scope>
    <source>
        <strain evidence="2 3">DSM 45784</strain>
    </source>
</reference>
<feature type="region of interest" description="Disordered" evidence="1">
    <location>
        <begin position="63"/>
        <end position="88"/>
    </location>
</feature>
<evidence type="ECO:0008006" key="4">
    <source>
        <dbReference type="Google" id="ProtNLM"/>
    </source>
</evidence>
<evidence type="ECO:0000313" key="2">
    <source>
        <dbReference type="EMBL" id="MBB4700047.1"/>
    </source>
</evidence>
<comment type="caution">
    <text evidence="2">The sequence shown here is derived from an EMBL/GenBank/DDBJ whole genome shotgun (WGS) entry which is preliminary data.</text>
</comment>
<feature type="compositionally biased region" description="Basic residues" evidence="1">
    <location>
        <begin position="287"/>
        <end position="319"/>
    </location>
</feature>
<feature type="compositionally biased region" description="Basic residues" evidence="1">
    <location>
        <begin position="254"/>
        <end position="277"/>
    </location>
</feature>
<organism evidence="2 3">
    <name type="scientific">Sphaerisporangium siamense</name>
    <dbReference type="NCBI Taxonomy" id="795645"/>
    <lineage>
        <taxon>Bacteria</taxon>
        <taxon>Bacillati</taxon>
        <taxon>Actinomycetota</taxon>
        <taxon>Actinomycetes</taxon>
        <taxon>Streptosporangiales</taxon>
        <taxon>Streptosporangiaceae</taxon>
        <taxon>Sphaerisporangium</taxon>
    </lineage>
</organism>
<evidence type="ECO:0000256" key="1">
    <source>
        <dbReference type="SAM" id="MobiDB-lite"/>
    </source>
</evidence>
<dbReference type="EMBL" id="JACHND010000001">
    <property type="protein sequence ID" value="MBB4700047.1"/>
    <property type="molecule type" value="Genomic_DNA"/>
</dbReference>
<proteinExistence type="predicted"/>
<dbReference type="Proteomes" id="UP000542210">
    <property type="component" value="Unassembled WGS sequence"/>
</dbReference>